<evidence type="ECO:0000256" key="2">
    <source>
        <dbReference type="ARBA" id="ARBA00022723"/>
    </source>
</evidence>
<keyword evidence="5" id="KW-0732">Signal</keyword>
<dbReference type="SUPFAM" id="SSF46626">
    <property type="entry name" value="Cytochrome c"/>
    <property type="match status" value="1"/>
</dbReference>
<reference evidence="8" key="1">
    <citation type="submission" date="2015-03" db="EMBL/GenBank/DDBJ databases">
        <title>Draft genome sequence of a novel methanotroph (Sn10-6) isolated from flooded ricefield rhizosphere in India.</title>
        <authorList>
            <person name="Pandit P.S."/>
            <person name="Pore S.D."/>
            <person name="Arora P."/>
            <person name="Kapse N.G."/>
            <person name="Dhakephalkar P.K."/>
            <person name="Rahalkar M.C."/>
        </authorList>
    </citation>
    <scope>NUCLEOTIDE SEQUENCE [LARGE SCALE GENOMIC DNA]</scope>
    <source>
        <strain evidence="8">Sn10-6</strain>
    </source>
</reference>
<keyword evidence="2 4" id="KW-0479">Metal-binding</keyword>
<evidence type="ECO:0000313" key="8">
    <source>
        <dbReference type="Proteomes" id="UP000033684"/>
    </source>
</evidence>
<dbReference type="RefSeq" id="WP_045778322.1">
    <property type="nucleotide sequence ID" value="NZ_LAJX01000035.1"/>
</dbReference>
<dbReference type="PROSITE" id="PS51007">
    <property type="entry name" value="CYTC"/>
    <property type="match status" value="1"/>
</dbReference>
<dbReference type="Gene3D" id="1.10.760.10">
    <property type="entry name" value="Cytochrome c-like domain"/>
    <property type="match status" value="1"/>
</dbReference>
<dbReference type="InterPro" id="IPR036909">
    <property type="entry name" value="Cyt_c-like_dom_sf"/>
</dbReference>
<sequence length="92" mass="10316">MKNIFWLLLFFCSVALAQPNGELLASQCFQCHGFNGHSKGEIDSIAGESASDLYGDLKEFQNNGKNDIMSKQSRLYTDEELKAIAIYFSTVR</sequence>
<keyword evidence="3 4" id="KW-0408">Iron</keyword>
<proteinExistence type="predicted"/>
<evidence type="ECO:0000256" key="4">
    <source>
        <dbReference type="PROSITE-ProRule" id="PRU00433"/>
    </source>
</evidence>
<feature type="domain" description="Cytochrome c" evidence="6">
    <location>
        <begin position="15"/>
        <end position="92"/>
    </location>
</feature>
<dbReference type="InterPro" id="IPR009056">
    <property type="entry name" value="Cyt_c-like_dom"/>
</dbReference>
<dbReference type="AlphaFoldDB" id="A0A0F3IL59"/>
<evidence type="ECO:0000256" key="1">
    <source>
        <dbReference type="ARBA" id="ARBA00022617"/>
    </source>
</evidence>
<reference evidence="7 8" key="2">
    <citation type="journal article" date="2016" name="Microb. Ecol.">
        <title>Genome Characteristics of a Novel Type I Methanotroph (Sn10-6) Isolated from a Flooded Indian Rice Field.</title>
        <authorList>
            <person name="Rahalkar M.C."/>
            <person name="Pandit P.S."/>
            <person name="Dhakephalkar P.K."/>
            <person name="Pore S."/>
            <person name="Arora P."/>
            <person name="Kapse N."/>
        </authorList>
    </citation>
    <scope>NUCLEOTIDE SEQUENCE [LARGE SCALE GENOMIC DNA]</scope>
    <source>
        <strain evidence="7 8">Sn10-6</strain>
    </source>
</reference>
<accession>A0A0F3IL59</accession>
<dbReference type="GO" id="GO:0046872">
    <property type="term" value="F:metal ion binding"/>
    <property type="evidence" value="ECO:0007669"/>
    <property type="project" value="UniProtKB-KW"/>
</dbReference>
<comment type="caution">
    <text evidence="7">The sequence shown here is derived from an EMBL/GenBank/DDBJ whole genome shotgun (WGS) entry which is preliminary data.</text>
</comment>
<dbReference type="GO" id="GO:0020037">
    <property type="term" value="F:heme binding"/>
    <property type="evidence" value="ECO:0007669"/>
    <property type="project" value="InterPro"/>
</dbReference>
<name>A0A0F3IL59_9GAMM</name>
<dbReference type="OrthoDB" id="188778at2"/>
<protein>
    <recommendedName>
        <fullName evidence="6">Cytochrome c domain-containing protein</fullName>
    </recommendedName>
</protein>
<evidence type="ECO:0000259" key="6">
    <source>
        <dbReference type="PROSITE" id="PS51007"/>
    </source>
</evidence>
<evidence type="ECO:0000256" key="5">
    <source>
        <dbReference type="SAM" id="SignalP"/>
    </source>
</evidence>
<dbReference type="PATRIC" id="fig|1632867.3.peg.4005"/>
<feature type="chain" id="PRO_5002462237" description="Cytochrome c domain-containing protein" evidence="5">
    <location>
        <begin position="18"/>
        <end position="92"/>
    </location>
</feature>
<keyword evidence="8" id="KW-1185">Reference proteome</keyword>
<dbReference type="Pfam" id="PF13442">
    <property type="entry name" value="Cytochrome_CBB3"/>
    <property type="match status" value="1"/>
</dbReference>
<dbReference type="EMBL" id="LAJX01000035">
    <property type="protein sequence ID" value="KJV07475.1"/>
    <property type="molecule type" value="Genomic_DNA"/>
</dbReference>
<organism evidence="7 8">
    <name type="scientific">Methylocucumis oryzae</name>
    <dbReference type="NCBI Taxonomy" id="1632867"/>
    <lineage>
        <taxon>Bacteria</taxon>
        <taxon>Pseudomonadati</taxon>
        <taxon>Pseudomonadota</taxon>
        <taxon>Gammaproteobacteria</taxon>
        <taxon>Methylococcales</taxon>
        <taxon>Methylococcaceae</taxon>
        <taxon>Methylocucumis</taxon>
    </lineage>
</organism>
<keyword evidence="1 4" id="KW-0349">Heme</keyword>
<dbReference type="GO" id="GO:0009055">
    <property type="term" value="F:electron transfer activity"/>
    <property type="evidence" value="ECO:0007669"/>
    <property type="project" value="InterPro"/>
</dbReference>
<gene>
    <name evidence="7" type="ORF">VZ94_04490</name>
</gene>
<evidence type="ECO:0000313" key="7">
    <source>
        <dbReference type="EMBL" id="KJV07475.1"/>
    </source>
</evidence>
<feature type="signal peptide" evidence="5">
    <location>
        <begin position="1"/>
        <end position="17"/>
    </location>
</feature>
<dbReference type="Proteomes" id="UP000033684">
    <property type="component" value="Unassembled WGS sequence"/>
</dbReference>
<evidence type="ECO:0000256" key="3">
    <source>
        <dbReference type="ARBA" id="ARBA00023004"/>
    </source>
</evidence>